<feature type="compositionally biased region" description="Low complexity" evidence="1">
    <location>
        <begin position="36"/>
        <end position="54"/>
    </location>
</feature>
<comment type="caution">
    <text evidence="2">The sequence shown here is derived from an EMBL/GenBank/DDBJ whole genome shotgun (WGS) entry which is preliminary data.</text>
</comment>
<dbReference type="Proteomes" id="UP000183567">
    <property type="component" value="Unassembled WGS sequence"/>
</dbReference>
<organism evidence="2 3">
    <name type="scientific">Rhizopogon vesiculosus</name>
    <dbReference type="NCBI Taxonomy" id="180088"/>
    <lineage>
        <taxon>Eukaryota</taxon>
        <taxon>Fungi</taxon>
        <taxon>Dikarya</taxon>
        <taxon>Basidiomycota</taxon>
        <taxon>Agaricomycotina</taxon>
        <taxon>Agaricomycetes</taxon>
        <taxon>Agaricomycetidae</taxon>
        <taxon>Boletales</taxon>
        <taxon>Suillineae</taxon>
        <taxon>Rhizopogonaceae</taxon>
        <taxon>Rhizopogon</taxon>
    </lineage>
</organism>
<sequence length="188" mass="20519">MAALPSFIELMASLGLDNVDAKQATPNIIRTRDRSSSCSSCSSMGSSADDGSPSVFCANLSTTRDIDSDRRPSRLRAVRYSPYISTSSTARQSSTASLTRSQSDHEQGSRSPSPNSNPPPSPLYNTRCPLSLHLPKRERPSITPISSYVRRKTPQNSPTVLTFAQREYVERPEVIIPPSLPTIPPVSR</sequence>
<accession>A0A1J8RAJ7</accession>
<name>A0A1J8RAJ7_9AGAM</name>
<gene>
    <name evidence="2" type="ORF">AZE42_00879</name>
</gene>
<dbReference type="EMBL" id="LVVM01000339">
    <property type="protein sequence ID" value="OJA20900.1"/>
    <property type="molecule type" value="Genomic_DNA"/>
</dbReference>
<keyword evidence="3" id="KW-1185">Reference proteome</keyword>
<reference evidence="2 3" key="1">
    <citation type="submission" date="2016-03" db="EMBL/GenBank/DDBJ databases">
        <title>Comparative genomics of the ectomycorrhizal sister species Rhizopogon vinicolor and Rhizopogon vesiculosus (Basidiomycota: Boletales) reveals a divergence of the mating type B locus.</title>
        <authorList>
            <person name="Mujic A.B."/>
            <person name="Kuo A."/>
            <person name="Tritt A."/>
            <person name="Lipzen A."/>
            <person name="Chen C."/>
            <person name="Johnson J."/>
            <person name="Sharma A."/>
            <person name="Barry K."/>
            <person name="Grigoriev I.V."/>
            <person name="Spatafora J.W."/>
        </authorList>
    </citation>
    <scope>NUCLEOTIDE SEQUENCE [LARGE SCALE GENOMIC DNA]</scope>
    <source>
        <strain evidence="2 3">AM-OR11-056</strain>
    </source>
</reference>
<protein>
    <submittedName>
        <fullName evidence="2">Uncharacterized protein</fullName>
    </submittedName>
</protein>
<dbReference type="AlphaFoldDB" id="A0A1J8RAJ7"/>
<feature type="compositionally biased region" description="Low complexity" evidence="1">
    <location>
        <begin position="85"/>
        <end position="101"/>
    </location>
</feature>
<evidence type="ECO:0000313" key="3">
    <source>
        <dbReference type="Proteomes" id="UP000183567"/>
    </source>
</evidence>
<evidence type="ECO:0000313" key="2">
    <source>
        <dbReference type="EMBL" id="OJA20900.1"/>
    </source>
</evidence>
<dbReference type="OrthoDB" id="3233824at2759"/>
<evidence type="ECO:0000256" key="1">
    <source>
        <dbReference type="SAM" id="MobiDB-lite"/>
    </source>
</evidence>
<dbReference type="STRING" id="180088.A0A1J8RAJ7"/>
<proteinExistence type="predicted"/>
<feature type="region of interest" description="Disordered" evidence="1">
    <location>
        <begin position="25"/>
        <end position="159"/>
    </location>
</feature>